<keyword evidence="9" id="KW-1185">Reference proteome</keyword>
<dbReference type="EMBL" id="KL597043">
    <property type="protein sequence ID" value="KER20556.1"/>
    <property type="molecule type" value="Genomic_DNA"/>
</dbReference>
<dbReference type="SMART" id="SM00014">
    <property type="entry name" value="acidPPc"/>
    <property type="match status" value="1"/>
</dbReference>
<feature type="transmembrane region" description="Helical" evidence="6">
    <location>
        <begin position="307"/>
        <end position="325"/>
    </location>
</feature>
<dbReference type="GO" id="GO:0046839">
    <property type="term" value="P:phospholipid dephosphorylation"/>
    <property type="evidence" value="ECO:0007669"/>
    <property type="project" value="TreeGrafter"/>
</dbReference>
<evidence type="ECO:0000256" key="4">
    <source>
        <dbReference type="ARBA" id="ARBA00022989"/>
    </source>
</evidence>
<gene>
    <name evidence="8" type="ORF">T265_10918</name>
</gene>
<feature type="transmembrane region" description="Helical" evidence="6">
    <location>
        <begin position="129"/>
        <end position="149"/>
    </location>
</feature>
<dbReference type="AlphaFoldDB" id="A0A074Z0I8"/>
<dbReference type="OrthoDB" id="8907274at2759"/>
<evidence type="ECO:0000313" key="8">
    <source>
        <dbReference type="EMBL" id="KER20556.1"/>
    </source>
</evidence>
<dbReference type="KEGG" id="ovi:T265_10918"/>
<comment type="subcellular location">
    <subcellularLocation>
        <location evidence="1">Membrane</location>
        <topology evidence="1">Multi-pass membrane protein</topology>
    </subcellularLocation>
</comment>
<evidence type="ECO:0000256" key="3">
    <source>
        <dbReference type="ARBA" id="ARBA00022692"/>
    </source>
</evidence>
<proteinExistence type="inferred from homology"/>
<dbReference type="RefSeq" id="XP_009175697.1">
    <property type="nucleotide sequence ID" value="XM_009177433.1"/>
</dbReference>
<comment type="similarity">
    <text evidence="2">Belongs to the PA-phosphatase related phosphoesterase family.</text>
</comment>
<dbReference type="GO" id="GO:0008195">
    <property type="term" value="F:phosphatidate phosphatase activity"/>
    <property type="evidence" value="ECO:0007669"/>
    <property type="project" value="TreeGrafter"/>
</dbReference>
<dbReference type="STRING" id="6198.A0A074Z0I8"/>
<dbReference type="PANTHER" id="PTHR10165">
    <property type="entry name" value="LIPID PHOSPHATE PHOSPHATASE"/>
    <property type="match status" value="1"/>
</dbReference>
<feature type="transmembrane region" description="Helical" evidence="6">
    <location>
        <begin position="337"/>
        <end position="356"/>
    </location>
</feature>
<dbReference type="GO" id="GO:0005886">
    <property type="term" value="C:plasma membrane"/>
    <property type="evidence" value="ECO:0007669"/>
    <property type="project" value="TreeGrafter"/>
</dbReference>
<evidence type="ECO:0000313" key="9">
    <source>
        <dbReference type="Proteomes" id="UP000054324"/>
    </source>
</evidence>
<dbReference type="PANTHER" id="PTHR10165:SF103">
    <property type="entry name" value="PHOSPHOLIPID PHOSPHATASE HOMOLOG 1.2 HOMOLOG"/>
    <property type="match status" value="1"/>
</dbReference>
<evidence type="ECO:0000256" key="5">
    <source>
        <dbReference type="ARBA" id="ARBA00023136"/>
    </source>
</evidence>
<dbReference type="Proteomes" id="UP000054324">
    <property type="component" value="Unassembled WGS sequence"/>
</dbReference>
<dbReference type="GO" id="GO:0006644">
    <property type="term" value="P:phospholipid metabolic process"/>
    <property type="evidence" value="ECO:0007669"/>
    <property type="project" value="InterPro"/>
</dbReference>
<feature type="transmembrane region" description="Helical" evidence="6">
    <location>
        <begin position="164"/>
        <end position="191"/>
    </location>
</feature>
<name>A0A074Z0I8_OPIVI</name>
<keyword evidence="5 6" id="KW-0472">Membrane</keyword>
<dbReference type="InterPro" id="IPR036938">
    <property type="entry name" value="PAP2/HPO_sf"/>
</dbReference>
<keyword evidence="3 6" id="KW-0812">Transmembrane</keyword>
<evidence type="ECO:0000256" key="6">
    <source>
        <dbReference type="SAM" id="Phobius"/>
    </source>
</evidence>
<keyword evidence="4 6" id="KW-1133">Transmembrane helix</keyword>
<feature type="domain" description="Phosphatidic acid phosphatase type 2/haloperoxidase" evidence="7">
    <location>
        <begin position="210"/>
        <end position="352"/>
    </location>
</feature>
<dbReference type="Pfam" id="PF01569">
    <property type="entry name" value="PAP2"/>
    <property type="match status" value="1"/>
</dbReference>
<dbReference type="GeneID" id="20325086"/>
<dbReference type="Gene3D" id="1.20.144.10">
    <property type="entry name" value="Phosphatidic acid phosphatase type 2/haloperoxidase"/>
    <property type="match status" value="1"/>
</dbReference>
<evidence type="ECO:0000256" key="2">
    <source>
        <dbReference type="ARBA" id="ARBA00008816"/>
    </source>
</evidence>
<protein>
    <recommendedName>
        <fullName evidence="7">Phosphatidic acid phosphatase type 2/haloperoxidase domain-containing protein</fullName>
    </recommendedName>
</protein>
<evidence type="ECO:0000256" key="1">
    <source>
        <dbReference type="ARBA" id="ARBA00004141"/>
    </source>
</evidence>
<evidence type="ECO:0000259" key="7">
    <source>
        <dbReference type="SMART" id="SM00014"/>
    </source>
</evidence>
<sequence length="363" mass="41184">MLKIHVKGSLFQTTVSEKFWSFLSVKWHLQIRALLQDWVGSHPSLMLADEPIEVVDKFVCLGSCISPGGLAKDDIPIQIGKARAAFENLRHLWCRRDISFSVKGRVYNAATSNGPCRNEEARSARCQRYLHLCYFIISAAAGFSRLRIFCDDDSLRYPHKSDTITIVGCAFYAYLLPVLTVVILEVLLAVYNRFRLQYRVWKMMAFLMYNFVITFLMAAGVCLMLTTLIKYTLGRPRPHFFDVCKPDVCQTRTGVAASYTCRGTNKDALDDLFKSFVSGHSSLAAVGSTYAVLYLQERLHLTMAPMVRPLIQVVYVSSAAYIAMSRYTDHKHHPWDIIAGVLLGSFIAFVLFLRYLPKMTVIQ</sequence>
<dbReference type="InterPro" id="IPR043216">
    <property type="entry name" value="PAP-like"/>
</dbReference>
<reference evidence="8 9" key="1">
    <citation type="submission" date="2013-11" db="EMBL/GenBank/DDBJ databases">
        <title>Opisthorchis viverrini - life in the bile duct.</title>
        <authorList>
            <person name="Young N.D."/>
            <person name="Nagarajan N."/>
            <person name="Lin S.J."/>
            <person name="Korhonen P.K."/>
            <person name="Jex A.R."/>
            <person name="Hall R.S."/>
            <person name="Safavi-Hemami H."/>
            <person name="Kaewkong W."/>
            <person name="Bertrand D."/>
            <person name="Gao S."/>
            <person name="Seet Q."/>
            <person name="Wongkham S."/>
            <person name="Teh B.T."/>
            <person name="Wongkham C."/>
            <person name="Intapan P.M."/>
            <person name="Maleewong W."/>
            <person name="Yang X."/>
            <person name="Hu M."/>
            <person name="Wang Z."/>
            <person name="Hofmann A."/>
            <person name="Sternberg P.W."/>
            <person name="Tan P."/>
            <person name="Wang J."/>
            <person name="Gasser R.B."/>
        </authorList>
    </citation>
    <scope>NUCLEOTIDE SEQUENCE [LARGE SCALE GENOMIC DNA]</scope>
</reference>
<dbReference type="GO" id="GO:0007165">
    <property type="term" value="P:signal transduction"/>
    <property type="evidence" value="ECO:0007669"/>
    <property type="project" value="TreeGrafter"/>
</dbReference>
<feature type="transmembrane region" description="Helical" evidence="6">
    <location>
        <begin position="203"/>
        <end position="229"/>
    </location>
</feature>
<dbReference type="SUPFAM" id="SSF48317">
    <property type="entry name" value="Acid phosphatase/Vanadium-dependent haloperoxidase"/>
    <property type="match status" value="1"/>
</dbReference>
<dbReference type="CTD" id="20325086"/>
<organism evidence="8 9">
    <name type="scientific">Opisthorchis viverrini</name>
    <name type="common">Southeast Asian liver fluke</name>
    <dbReference type="NCBI Taxonomy" id="6198"/>
    <lineage>
        <taxon>Eukaryota</taxon>
        <taxon>Metazoa</taxon>
        <taxon>Spiralia</taxon>
        <taxon>Lophotrochozoa</taxon>
        <taxon>Platyhelminthes</taxon>
        <taxon>Trematoda</taxon>
        <taxon>Digenea</taxon>
        <taxon>Opisthorchiida</taxon>
        <taxon>Opisthorchiata</taxon>
        <taxon>Opisthorchiidae</taxon>
        <taxon>Opisthorchis</taxon>
    </lineage>
</organism>
<feature type="transmembrane region" description="Helical" evidence="6">
    <location>
        <begin position="276"/>
        <end position="295"/>
    </location>
</feature>
<dbReference type="InterPro" id="IPR000326">
    <property type="entry name" value="PAP2/HPO"/>
</dbReference>
<accession>A0A074Z0I8</accession>